<dbReference type="Proteomes" id="UP000198582">
    <property type="component" value="Unassembled WGS sequence"/>
</dbReference>
<dbReference type="GO" id="GO:0016787">
    <property type="term" value="F:hydrolase activity"/>
    <property type="evidence" value="ECO:0007669"/>
    <property type="project" value="UniProtKB-KW"/>
</dbReference>
<evidence type="ECO:0000313" key="3">
    <source>
        <dbReference type="Proteomes" id="UP000198582"/>
    </source>
</evidence>
<evidence type="ECO:0000259" key="1">
    <source>
        <dbReference type="Pfam" id="PF07859"/>
    </source>
</evidence>
<dbReference type="SUPFAM" id="SSF53474">
    <property type="entry name" value="alpha/beta-Hydrolases"/>
    <property type="match status" value="1"/>
</dbReference>
<feature type="domain" description="Alpha/beta hydrolase fold-3" evidence="1">
    <location>
        <begin position="20"/>
        <end position="70"/>
    </location>
</feature>
<dbReference type="EMBL" id="FOEF01000003">
    <property type="protein sequence ID" value="SEP07284.1"/>
    <property type="molecule type" value="Genomic_DNA"/>
</dbReference>
<dbReference type="STRING" id="394193.SAMN04489732_103492"/>
<dbReference type="InterPro" id="IPR013094">
    <property type="entry name" value="AB_hydrolase_3"/>
</dbReference>
<accession>A0A1H8UWF9</accession>
<dbReference type="InterPro" id="IPR029058">
    <property type="entry name" value="AB_hydrolase_fold"/>
</dbReference>
<evidence type="ECO:0000313" key="2">
    <source>
        <dbReference type="EMBL" id="SEP07284.1"/>
    </source>
</evidence>
<name>A0A1H8UWF9_9PSEU</name>
<proteinExistence type="predicted"/>
<organism evidence="2 3">
    <name type="scientific">Amycolatopsis saalfeldensis</name>
    <dbReference type="NCBI Taxonomy" id="394193"/>
    <lineage>
        <taxon>Bacteria</taxon>
        <taxon>Bacillati</taxon>
        <taxon>Actinomycetota</taxon>
        <taxon>Actinomycetes</taxon>
        <taxon>Pseudonocardiales</taxon>
        <taxon>Pseudonocardiaceae</taxon>
        <taxon>Amycolatopsis</taxon>
    </lineage>
</organism>
<dbReference type="Pfam" id="PF07859">
    <property type="entry name" value="Abhydrolase_3"/>
    <property type="match status" value="1"/>
</dbReference>
<dbReference type="AlphaFoldDB" id="A0A1H8UWF9"/>
<sequence length="97" mass="10475">MPGGDRRLSRRLDLAAGPGGVDPAWVAVGEQSAGGGLAAALVRRLHDESGRQPLAQRLFCPMLDDRTAARRDLDPFHGEDLARAYLAAARSWLRART</sequence>
<keyword evidence="2" id="KW-0378">Hydrolase</keyword>
<reference evidence="2 3" key="1">
    <citation type="submission" date="2016-10" db="EMBL/GenBank/DDBJ databases">
        <authorList>
            <person name="de Groot N.N."/>
        </authorList>
    </citation>
    <scope>NUCLEOTIDE SEQUENCE [LARGE SCALE GENOMIC DNA]</scope>
    <source>
        <strain evidence="2 3">DSM 44993</strain>
    </source>
</reference>
<gene>
    <name evidence="2" type="ORF">SAMN04489732_103492</name>
</gene>
<dbReference type="Gene3D" id="3.40.50.1820">
    <property type="entry name" value="alpha/beta hydrolase"/>
    <property type="match status" value="1"/>
</dbReference>
<protein>
    <submittedName>
        <fullName evidence="2">Alpha/beta hydrolase fold</fullName>
    </submittedName>
</protein>
<keyword evidence="3" id="KW-1185">Reference proteome</keyword>